<evidence type="ECO:0000256" key="1">
    <source>
        <dbReference type="SAM" id="Phobius"/>
    </source>
</evidence>
<dbReference type="RefSeq" id="WP_144939816.1">
    <property type="nucleotide sequence ID" value="NZ_JBHTIU010000084.1"/>
</dbReference>
<keyword evidence="1" id="KW-0472">Membrane</keyword>
<feature type="transmembrane region" description="Helical" evidence="1">
    <location>
        <begin position="162"/>
        <end position="182"/>
    </location>
</feature>
<evidence type="ECO:0008006" key="4">
    <source>
        <dbReference type="Google" id="ProtNLM"/>
    </source>
</evidence>
<comment type="caution">
    <text evidence="2">The sequence shown here is derived from an EMBL/GenBank/DDBJ whole genome shotgun (WGS) entry which is preliminary data.</text>
</comment>
<feature type="transmembrane region" description="Helical" evidence="1">
    <location>
        <begin position="202"/>
        <end position="221"/>
    </location>
</feature>
<proteinExistence type="predicted"/>
<name>A0ABW3DDP8_9BACL</name>
<evidence type="ECO:0000313" key="3">
    <source>
        <dbReference type="Proteomes" id="UP001597120"/>
    </source>
</evidence>
<feature type="transmembrane region" description="Helical" evidence="1">
    <location>
        <begin position="52"/>
        <end position="74"/>
    </location>
</feature>
<sequence>MNRVQGVMKMHLRDRWLWFFVPLLVLLPSFLINITISYFVEEPIYTGGIMSLYIYMLVAGIISLVQSFPFALGLSVRRTDYFTGTAMVAGAVSILMAVLLLLLSFVEKRTGFWGVDLHFFLLPYFNDGGIAEQLWIYFSILINMFFLGFFISSIYRRFGKKGLGVFFILLVTLMTVCSYVITFNQWWATMFHWLAGHPASMLASWSVLFTVGYAILSYFMLRKSTV</sequence>
<feature type="transmembrane region" description="Helical" evidence="1">
    <location>
        <begin position="16"/>
        <end position="40"/>
    </location>
</feature>
<keyword evidence="1" id="KW-0812">Transmembrane</keyword>
<feature type="transmembrane region" description="Helical" evidence="1">
    <location>
        <begin position="134"/>
        <end position="155"/>
    </location>
</feature>
<dbReference type="EMBL" id="JBHTIU010000084">
    <property type="protein sequence ID" value="MFD0871572.1"/>
    <property type="molecule type" value="Genomic_DNA"/>
</dbReference>
<keyword evidence="3" id="KW-1185">Reference proteome</keyword>
<keyword evidence="1" id="KW-1133">Transmembrane helix</keyword>
<dbReference type="Proteomes" id="UP001597120">
    <property type="component" value="Unassembled WGS sequence"/>
</dbReference>
<organism evidence="2 3">
    <name type="scientific">Paenibacillus residui</name>
    <dbReference type="NCBI Taxonomy" id="629724"/>
    <lineage>
        <taxon>Bacteria</taxon>
        <taxon>Bacillati</taxon>
        <taxon>Bacillota</taxon>
        <taxon>Bacilli</taxon>
        <taxon>Bacillales</taxon>
        <taxon>Paenibacillaceae</taxon>
        <taxon>Paenibacillus</taxon>
    </lineage>
</organism>
<accession>A0ABW3DDP8</accession>
<feature type="transmembrane region" description="Helical" evidence="1">
    <location>
        <begin position="86"/>
        <end position="106"/>
    </location>
</feature>
<evidence type="ECO:0000313" key="2">
    <source>
        <dbReference type="EMBL" id="MFD0871572.1"/>
    </source>
</evidence>
<protein>
    <recommendedName>
        <fullName evidence="4">ABC transporter permease</fullName>
    </recommendedName>
</protein>
<reference evidence="3" key="1">
    <citation type="journal article" date="2019" name="Int. J. Syst. Evol. Microbiol.">
        <title>The Global Catalogue of Microorganisms (GCM) 10K type strain sequencing project: providing services to taxonomists for standard genome sequencing and annotation.</title>
        <authorList>
            <consortium name="The Broad Institute Genomics Platform"/>
            <consortium name="The Broad Institute Genome Sequencing Center for Infectious Disease"/>
            <person name="Wu L."/>
            <person name="Ma J."/>
        </authorList>
    </citation>
    <scope>NUCLEOTIDE SEQUENCE [LARGE SCALE GENOMIC DNA]</scope>
    <source>
        <strain evidence="3">CCUG 57263</strain>
    </source>
</reference>
<gene>
    <name evidence="2" type="ORF">ACFQ03_20745</name>
</gene>